<name>A0A6J7QSP5_9ZZZZ</name>
<dbReference type="GO" id="GO:0052618">
    <property type="term" value="F:coenzyme F420-0:L-glutamate ligase activity"/>
    <property type="evidence" value="ECO:0007669"/>
    <property type="project" value="TreeGrafter"/>
</dbReference>
<keyword evidence="6" id="KW-0342">GTP-binding</keyword>
<proteinExistence type="predicted"/>
<keyword evidence="3" id="KW-0547">Nucleotide-binding</keyword>
<dbReference type="Gene3D" id="3.90.1660.10">
    <property type="entry name" value="CofE-like domain"/>
    <property type="match status" value="1"/>
</dbReference>
<dbReference type="EMBL" id="CAFABE010000012">
    <property type="protein sequence ID" value="CAB4821318.1"/>
    <property type="molecule type" value="Genomic_DNA"/>
</dbReference>
<gene>
    <name evidence="9" type="ORF">UFOPK3164_00438</name>
    <name evidence="10" type="ORF">UFOPK3427_00448</name>
    <name evidence="11" type="ORF">UFOPK4112_00679</name>
</gene>
<keyword evidence="4" id="KW-0460">Magnesium</keyword>
<dbReference type="InterPro" id="IPR008225">
    <property type="entry name" value="F420-0_g-glutamyl_ligase"/>
</dbReference>
<sequence>MASPSSITIMGVQGIGEITHESDLSEILAALLGPADGEITLEDGDVLVVTQKVISKAEGCTEDLDHHDVAAKIALVERESVRILRRRGDLLIAETTHGFICANAGIDLSNVDEGTAVLLPEDPDRSARRLRGDLQRLLGVTIGVIISDTFGRPWRSGVTDIALGSAGVLPILDLRGTNDANGRELQATEICIIDELAGSADLVMGKASNIPAAVIRGVDPTWLGEGSVASDVIRNSQNDLFR</sequence>
<dbReference type="Pfam" id="PF01996">
    <property type="entry name" value="F420_ligase"/>
    <property type="match status" value="1"/>
</dbReference>
<dbReference type="GO" id="GO:0046872">
    <property type="term" value="F:metal ion binding"/>
    <property type="evidence" value="ECO:0007669"/>
    <property type="project" value="UniProtKB-KW"/>
</dbReference>
<evidence type="ECO:0000256" key="6">
    <source>
        <dbReference type="ARBA" id="ARBA00023134"/>
    </source>
</evidence>
<dbReference type="EMBL" id="CAFBLT010000001">
    <property type="protein sequence ID" value="CAB4865271.1"/>
    <property type="molecule type" value="Genomic_DNA"/>
</dbReference>
<reference evidence="11" key="1">
    <citation type="submission" date="2020-05" db="EMBL/GenBank/DDBJ databases">
        <authorList>
            <person name="Chiriac C."/>
            <person name="Salcher M."/>
            <person name="Ghai R."/>
            <person name="Kavagutti S V."/>
        </authorList>
    </citation>
    <scope>NUCLEOTIDE SEQUENCE</scope>
</reference>
<keyword evidence="5" id="KW-0630">Potassium</keyword>
<dbReference type="EMBL" id="CAFBPM010000005">
    <property type="protein sequence ID" value="CAB5017124.1"/>
    <property type="molecule type" value="Genomic_DNA"/>
</dbReference>
<evidence type="ECO:0000256" key="3">
    <source>
        <dbReference type="ARBA" id="ARBA00022741"/>
    </source>
</evidence>
<dbReference type="Gene3D" id="3.30.1330.100">
    <property type="entry name" value="CofE-like"/>
    <property type="match status" value="1"/>
</dbReference>
<organism evidence="11">
    <name type="scientific">freshwater metagenome</name>
    <dbReference type="NCBI Taxonomy" id="449393"/>
    <lineage>
        <taxon>unclassified sequences</taxon>
        <taxon>metagenomes</taxon>
        <taxon>ecological metagenomes</taxon>
    </lineage>
</organism>
<keyword evidence="2" id="KW-0479">Metal-binding</keyword>
<evidence type="ECO:0000256" key="7">
    <source>
        <dbReference type="ARBA" id="ARBA00023211"/>
    </source>
</evidence>
<evidence type="ECO:0000313" key="9">
    <source>
        <dbReference type="EMBL" id="CAB4821318.1"/>
    </source>
</evidence>
<protein>
    <submittedName>
        <fullName evidence="11">Unannotated protein</fullName>
    </submittedName>
</protein>
<feature type="domain" description="Coenzyme F420:L-glutamate ligase-like" evidence="8">
    <location>
        <begin position="16"/>
        <end position="217"/>
    </location>
</feature>
<dbReference type="GO" id="GO:0005525">
    <property type="term" value="F:GTP binding"/>
    <property type="evidence" value="ECO:0007669"/>
    <property type="project" value="UniProtKB-KW"/>
</dbReference>
<evidence type="ECO:0000256" key="2">
    <source>
        <dbReference type="ARBA" id="ARBA00022723"/>
    </source>
</evidence>
<evidence type="ECO:0000256" key="4">
    <source>
        <dbReference type="ARBA" id="ARBA00022842"/>
    </source>
</evidence>
<keyword evidence="1" id="KW-0436">Ligase</keyword>
<dbReference type="PANTHER" id="PTHR47917:SF1">
    <property type="entry name" value="COENZYME F420:L-GLUTAMATE LIGASE"/>
    <property type="match status" value="1"/>
</dbReference>
<dbReference type="SUPFAM" id="SSF144010">
    <property type="entry name" value="CofE-like"/>
    <property type="match status" value="1"/>
</dbReference>
<dbReference type="AlphaFoldDB" id="A0A6J7QSP5"/>
<evidence type="ECO:0000313" key="10">
    <source>
        <dbReference type="EMBL" id="CAB4865271.1"/>
    </source>
</evidence>
<accession>A0A6J7QSP5</accession>
<evidence type="ECO:0000313" key="11">
    <source>
        <dbReference type="EMBL" id="CAB5017124.1"/>
    </source>
</evidence>
<evidence type="ECO:0000259" key="8">
    <source>
        <dbReference type="Pfam" id="PF01996"/>
    </source>
</evidence>
<dbReference type="InterPro" id="IPR002847">
    <property type="entry name" value="F420-0_gamma-glut_ligase-dom"/>
</dbReference>
<dbReference type="NCBIfam" id="TIGR01916">
    <property type="entry name" value="F420_cofE"/>
    <property type="match status" value="1"/>
</dbReference>
<dbReference type="PANTHER" id="PTHR47917">
    <property type="match status" value="1"/>
</dbReference>
<keyword evidence="7" id="KW-0464">Manganese</keyword>
<evidence type="ECO:0000256" key="5">
    <source>
        <dbReference type="ARBA" id="ARBA00022958"/>
    </source>
</evidence>
<evidence type="ECO:0000256" key="1">
    <source>
        <dbReference type="ARBA" id="ARBA00022598"/>
    </source>
</evidence>